<proteinExistence type="predicted"/>
<reference evidence="1 2" key="1">
    <citation type="submission" date="2018-06" db="EMBL/GenBank/DDBJ databases">
        <authorList>
            <consortium name="Pathogen Informatics"/>
            <person name="Doyle S."/>
        </authorList>
    </citation>
    <scope>NUCLEOTIDE SEQUENCE [LARGE SCALE GENOMIC DNA]</scope>
    <source>
        <strain evidence="1 2">NCTC10571</strain>
    </source>
</reference>
<organism evidence="1 2">
    <name type="scientific">Megamonas hypermegale</name>
    <dbReference type="NCBI Taxonomy" id="158847"/>
    <lineage>
        <taxon>Bacteria</taxon>
        <taxon>Bacillati</taxon>
        <taxon>Bacillota</taxon>
        <taxon>Negativicutes</taxon>
        <taxon>Selenomonadales</taxon>
        <taxon>Selenomonadaceae</taxon>
        <taxon>Megamonas</taxon>
    </lineage>
</organism>
<dbReference type="Proteomes" id="UP000255234">
    <property type="component" value="Unassembled WGS sequence"/>
</dbReference>
<sequence>MLKINLPENMSLEKIQWYDLIKCECSYEQNNIYIYLPASLLKEKNLLKDVDLGDEKYYHLDFNNFKKSGRNIDMLFDEYIKNKQYPIYEEMFLFCRHLYRKPTDSKNSYGNPIDQSYEQFRKEFQLFIKNLNCQKFINKKTFENSYNYYIRDLLKIFILFKSAKIINIKYPLDVSRDYLPDEAKLIRLENILSLTKDTGSVAALYGKVGSRNEDYIKKLYALMLTNLDIPDYEFFLLFGYINYLEKVSYSLKYQYLDYLLKKFSSKIKQPIPASIFFKCIFQKLIKNIQRKGKRLLSYFLESKWKISLGEYIILKIYIDNRLKILNWNKIATKKSKTLHIIYKDKASLQKVYDITKKIPINNCDEMISALNKVHSSLTSKEQQIILDTIFPNDTRRKDKKRELLKNHLDEITIIYAYYVLKRGISGQLVDFNHFYNLIISAYLYFQLNKLNINEIKFTNCNKNNIDDRQKNIASLYYQLIKSMFTKKSSDVHHVDFVYLEVSNKIFSKYYFLFDLTITYDETSFDKIIEVINELLYDFWQEGLSVALRVAKV</sequence>
<dbReference type="EMBL" id="UGPP01000001">
    <property type="protein sequence ID" value="STY70425.1"/>
    <property type="molecule type" value="Genomic_DNA"/>
</dbReference>
<name>A0A378NRI2_9FIRM</name>
<protein>
    <submittedName>
        <fullName evidence="1">Uncharacterized protein</fullName>
    </submittedName>
</protein>
<dbReference type="AlphaFoldDB" id="A0A378NRI2"/>
<gene>
    <name evidence="1" type="ORF">NCTC10571_00562</name>
</gene>
<dbReference type="RefSeq" id="WP_115151057.1">
    <property type="nucleotide sequence ID" value="NZ_UGPP01000001.1"/>
</dbReference>
<accession>A0A378NRI2</accession>
<evidence type="ECO:0000313" key="2">
    <source>
        <dbReference type="Proteomes" id="UP000255234"/>
    </source>
</evidence>
<evidence type="ECO:0000313" key="1">
    <source>
        <dbReference type="EMBL" id="STY70425.1"/>
    </source>
</evidence>